<organism evidence="1 2">
    <name type="scientific">Chlorella sorokiniana</name>
    <name type="common">Freshwater green alga</name>
    <dbReference type="NCBI Taxonomy" id="3076"/>
    <lineage>
        <taxon>Eukaryota</taxon>
        <taxon>Viridiplantae</taxon>
        <taxon>Chlorophyta</taxon>
        <taxon>core chlorophytes</taxon>
        <taxon>Trebouxiophyceae</taxon>
        <taxon>Chlorellales</taxon>
        <taxon>Chlorellaceae</taxon>
        <taxon>Chlorella clade</taxon>
        <taxon>Chlorella</taxon>
    </lineage>
</organism>
<dbReference type="Proteomes" id="UP000239899">
    <property type="component" value="Unassembled WGS sequence"/>
</dbReference>
<gene>
    <name evidence="1" type="ORF">C2E21_8181</name>
</gene>
<accession>A0A2P6TEU9</accession>
<dbReference type="EMBL" id="LHPG02000019">
    <property type="protein sequence ID" value="PRW32497.1"/>
    <property type="molecule type" value="Genomic_DNA"/>
</dbReference>
<sequence length="112" mass="12758">MRDVERLHEDEAARKFHLPADMSQWDGEGKDYSMKDVETFHDAQARAAAGPDVFNGEGPGYGMKDVEAFHDAQAKARGPDASMYNGEGQDYDMKDVERFHEETAKDKMMRRK</sequence>
<comment type="caution">
    <text evidence="1">The sequence shown here is derived from an EMBL/GenBank/DDBJ whole genome shotgun (WGS) entry which is preliminary data.</text>
</comment>
<name>A0A2P6TEU9_CHLSO</name>
<dbReference type="AlphaFoldDB" id="A0A2P6TEU9"/>
<evidence type="ECO:0000313" key="2">
    <source>
        <dbReference type="Proteomes" id="UP000239899"/>
    </source>
</evidence>
<evidence type="ECO:0000313" key="1">
    <source>
        <dbReference type="EMBL" id="PRW32497.1"/>
    </source>
</evidence>
<dbReference type="OrthoDB" id="10393083at2759"/>
<proteinExistence type="predicted"/>
<keyword evidence="2" id="KW-1185">Reference proteome</keyword>
<reference evidence="1 2" key="1">
    <citation type="journal article" date="2018" name="Plant J.">
        <title>Genome sequences of Chlorella sorokiniana UTEX 1602 and Micractinium conductrix SAG 241.80: implications to maltose excretion by a green alga.</title>
        <authorList>
            <person name="Arriola M.B."/>
            <person name="Velmurugan N."/>
            <person name="Zhang Y."/>
            <person name="Plunkett M.H."/>
            <person name="Hondzo H."/>
            <person name="Barney B.M."/>
        </authorList>
    </citation>
    <scope>NUCLEOTIDE SEQUENCE [LARGE SCALE GENOMIC DNA]</scope>
    <source>
        <strain evidence="2">UTEX 1602</strain>
    </source>
</reference>
<protein>
    <submittedName>
        <fullName evidence="1">Cold shock</fullName>
    </submittedName>
</protein>